<feature type="region of interest" description="Disordered" evidence="1">
    <location>
        <begin position="1"/>
        <end position="24"/>
    </location>
</feature>
<feature type="region of interest" description="Disordered" evidence="1">
    <location>
        <begin position="199"/>
        <end position="225"/>
    </location>
</feature>
<dbReference type="AlphaFoldDB" id="A0A3S4UR80"/>
<feature type="compositionally biased region" description="Basic residues" evidence="1">
    <location>
        <begin position="213"/>
        <end position="225"/>
    </location>
</feature>
<sequence>MQTALAATPMRAGPQRMRPPGSPSLRRHVYLSTNALSAHRRTVRMLSSDAHMCGVMQLARVMRKPCLPGPTLRKHRRNTSEHTAAEDATVEGTINGTLLGNAPRVQLPYSSPQNAQHGKCTTGDVEVRINGLPTSPVKGTPSTEYLRPTTLGLQAATPTRPQPRTHSRFRWGARNRLCLNQPQWKPASGETRLCRTRVRPRSPHAGGAPHPPTRWRVRLPPRRRE</sequence>
<evidence type="ECO:0000313" key="2">
    <source>
        <dbReference type="EMBL" id="VEI03347.1"/>
    </source>
</evidence>
<name>A0A3S4UR80_9ACTN</name>
<evidence type="ECO:0000313" key="3">
    <source>
        <dbReference type="Proteomes" id="UP000277858"/>
    </source>
</evidence>
<dbReference type="EMBL" id="LR134473">
    <property type="protein sequence ID" value="VEI03347.1"/>
    <property type="molecule type" value="Genomic_DNA"/>
</dbReference>
<organism evidence="2 3">
    <name type="scientific">Acidipropionibacterium jensenii</name>
    <dbReference type="NCBI Taxonomy" id="1749"/>
    <lineage>
        <taxon>Bacteria</taxon>
        <taxon>Bacillati</taxon>
        <taxon>Actinomycetota</taxon>
        <taxon>Actinomycetes</taxon>
        <taxon>Propionibacteriales</taxon>
        <taxon>Propionibacteriaceae</taxon>
        <taxon>Acidipropionibacterium</taxon>
    </lineage>
</organism>
<protein>
    <submittedName>
        <fullName evidence="2">Uncharacterized protein</fullName>
    </submittedName>
</protein>
<reference evidence="2 3" key="1">
    <citation type="submission" date="2018-12" db="EMBL/GenBank/DDBJ databases">
        <authorList>
            <consortium name="Pathogen Informatics"/>
        </authorList>
    </citation>
    <scope>NUCLEOTIDE SEQUENCE [LARGE SCALE GENOMIC DNA]</scope>
    <source>
        <strain evidence="2 3">NCTC13652</strain>
    </source>
</reference>
<proteinExistence type="predicted"/>
<keyword evidence="3" id="KW-1185">Reference proteome</keyword>
<accession>A0A3S4UR80</accession>
<gene>
    <name evidence="2" type="ORF">NCTC13652_01547</name>
</gene>
<evidence type="ECO:0000256" key="1">
    <source>
        <dbReference type="SAM" id="MobiDB-lite"/>
    </source>
</evidence>
<dbReference type="Proteomes" id="UP000277858">
    <property type="component" value="Chromosome"/>
</dbReference>